<dbReference type="AlphaFoldDB" id="E6U6J6"/>
<dbReference type="Pfam" id="PF02120">
    <property type="entry name" value="Flg_hook"/>
    <property type="match status" value="1"/>
</dbReference>
<keyword evidence="3" id="KW-0282">Flagellum</keyword>
<feature type="compositionally biased region" description="Polar residues" evidence="1">
    <location>
        <begin position="569"/>
        <end position="583"/>
    </location>
</feature>
<feature type="domain" description="Flagellar hook-length control protein-like C-terminal" evidence="2">
    <location>
        <begin position="488"/>
        <end position="567"/>
    </location>
</feature>
<evidence type="ECO:0000313" key="3">
    <source>
        <dbReference type="EMBL" id="ADU28066.1"/>
    </source>
</evidence>
<protein>
    <submittedName>
        <fullName evidence="3">Flagellar hook-length control protein-like, C-terminal domain</fullName>
    </submittedName>
</protein>
<dbReference type="RefSeq" id="WP_013486409.1">
    <property type="nucleotide sequence ID" value="NC_014828.1"/>
</dbReference>
<dbReference type="KEGG" id="eha:Ethha_2573"/>
<feature type="compositionally biased region" description="Low complexity" evidence="1">
    <location>
        <begin position="416"/>
        <end position="432"/>
    </location>
</feature>
<dbReference type="eggNOG" id="COG3144">
    <property type="taxonomic scope" value="Bacteria"/>
</dbReference>
<sequence length="613" mass="58927">MQITNVTQTAVQTNGNTGTAAAQGGAADFASLLFPQGAGGQAAEGAQGESPSTGADAGGDGGRPSAQKQETAAQLVLQMMGLPFFAQAVTPSGAASAQGEAAQGGKAASSTTVPVAAGSVFAMQAAVAGLPVSSVQTGLPVAASAAQGGEVFSVPAAPKPAQAAPVSTAVSQAAAVATAVQSGQAIPAAVSTEQTAAVQSGVPTVATAVQSGQAIPAAVSTEQTAAVQSGVPAVATAAQNGQAIPAAVSTEQTAAVQSGVPAVDTAAQNGRAIPAAVSTEQAAAVQSGVPTVATAAQNGRAIPAAVSTEQASAVQSGVPAVATAAQNGQAIPAAVSTEQASAVQGSVPTIATAAQDAAPPAAGTEQAALPQPLVLPSAGSTTLAASVSVQASPGAKPVQTGGPAQMQAAVSGIGVASPTAADEASDASDSGSRTGPHDEQDTRSALPGGTDAQPVGQAVSAQPVFRLAEPAQAQPSADTGAAAQVADAVKTAFAAQRSELRVRLSPEDLGGITIKLVSQGGALTVSIVADSHHTGQMLAAGLESLKGAMQSSGVPVEKAVVSYTQPDATGQNAYQQSGQNPHPRQQGQQARQQEQPSGDTQAPAFASFVNITA</sequence>
<accession>E6U6J6</accession>
<dbReference type="STRING" id="663278.Ethha_2573"/>
<dbReference type="InterPro" id="IPR038610">
    <property type="entry name" value="FliK-like_C_sf"/>
</dbReference>
<dbReference type="CDD" id="cd17470">
    <property type="entry name" value="T3SS_Flik_C"/>
    <property type="match status" value="1"/>
</dbReference>
<organism evidence="3 4">
    <name type="scientific">Ethanoligenens harbinense (strain DSM 18485 / JCM 12961 / CGMCC 1.5033 / YUAN-3)</name>
    <dbReference type="NCBI Taxonomy" id="663278"/>
    <lineage>
        <taxon>Bacteria</taxon>
        <taxon>Bacillati</taxon>
        <taxon>Bacillota</taxon>
        <taxon>Clostridia</taxon>
        <taxon>Eubacteriales</taxon>
        <taxon>Oscillospiraceae</taxon>
        <taxon>Ethanoligenens</taxon>
    </lineage>
</organism>
<reference evidence="3 4" key="1">
    <citation type="submission" date="2010-12" db="EMBL/GenBank/DDBJ databases">
        <title>Complete sequence of Ethanoligenens harbinense YUAN-3.</title>
        <authorList>
            <person name="Lucas S."/>
            <person name="Copeland A."/>
            <person name="Lapidus A."/>
            <person name="Cheng J.-F."/>
            <person name="Bruce D."/>
            <person name="Goodwin L."/>
            <person name="Pitluck S."/>
            <person name="Chertkov O."/>
            <person name="Misra M."/>
            <person name="Detter J.C."/>
            <person name="Han C."/>
            <person name="Tapia R."/>
            <person name="Land M."/>
            <person name="Hauser L."/>
            <person name="Jeffries C."/>
            <person name="Kyrpides N."/>
            <person name="Ivanova N."/>
            <person name="Mikhailova N."/>
            <person name="Wang A."/>
            <person name="Mouttaki H."/>
            <person name="He Z."/>
            <person name="Zhou J."/>
            <person name="Hemme C.L."/>
            <person name="Woyke T."/>
        </authorList>
    </citation>
    <scope>NUCLEOTIDE SEQUENCE [LARGE SCALE GENOMIC DNA]</scope>
    <source>
        <strain evidence="4">DSM 18485 / JCM 12961 / CGMCC 1.5033 / YUAN-3</strain>
    </source>
</reference>
<gene>
    <name evidence="3" type="ordered locus">Ethha_2573</name>
</gene>
<evidence type="ECO:0000256" key="1">
    <source>
        <dbReference type="SAM" id="MobiDB-lite"/>
    </source>
</evidence>
<dbReference type="Gene3D" id="3.30.750.140">
    <property type="match status" value="1"/>
</dbReference>
<keyword evidence="3" id="KW-0969">Cilium</keyword>
<dbReference type="HOGENOM" id="CLU_445321_0_0_9"/>
<dbReference type="InterPro" id="IPR021136">
    <property type="entry name" value="Flagellar_hook_control-like_C"/>
</dbReference>
<feature type="region of interest" description="Disordered" evidence="1">
    <location>
        <begin position="569"/>
        <end position="613"/>
    </location>
</feature>
<proteinExistence type="predicted"/>
<feature type="region of interest" description="Disordered" evidence="1">
    <location>
        <begin position="416"/>
        <end position="455"/>
    </location>
</feature>
<evidence type="ECO:0000259" key="2">
    <source>
        <dbReference type="Pfam" id="PF02120"/>
    </source>
</evidence>
<name>E6U6J6_ETHHY</name>
<evidence type="ECO:0000313" key="4">
    <source>
        <dbReference type="Proteomes" id="UP000001551"/>
    </source>
</evidence>
<feature type="compositionally biased region" description="Low complexity" evidence="1">
    <location>
        <begin position="585"/>
        <end position="595"/>
    </location>
</feature>
<dbReference type="Proteomes" id="UP000001551">
    <property type="component" value="Chromosome"/>
</dbReference>
<feature type="region of interest" description="Disordered" evidence="1">
    <location>
        <begin position="38"/>
        <end position="71"/>
    </location>
</feature>
<dbReference type="EMBL" id="CP002400">
    <property type="protein sequence ID" value="ADU28066.1"/>
    <property type="molecule type" value="Genomic_DNA"/>
</dbReference>
<keyword evidence="3" id="KW-0966">Cell projection</keyword>
<keyword evidence="4" id="KW-1185">Reference proteome</keyword>